<protein>
    <recommendedName>
        <fullName evidence="5">Lipoprotein</fullName>
    </recommendedName>
</protein>
<evidence type="ECO:0000313" key="4">
    <source>
        <dbReference type="Proteomes" id="UP000516412"/>
    </source>
</evidence>
<gene>
    <name evidence="3" type="ORF">H7A79_0819</name>
</gene>
<dbReference type="AlphaFoldDB" id="A0A7H1M905"/>
<sequence length="124" mass="13194">MRPIVSAALSAGVLSLTACTFSDGQNKLQAPPSGSRQRQPQTLEKQVQIYKPDGSRQCGGSGISPAVMEKELQGIRVYAAGKQTLRGVMFPAVCGGQTGRVNVYTIAERGLPEAKKRGFAILPY</sequence>
<dbReference type="EMBL" id="CP060414">
    <property type="protein sequence ID" value="QNT58120.1"/>
    <property type="molecule type" value="Genomic_DNA"/>
</dbReference>
<keyword evidence="2" id="KW-0732">Signal</keyword>
<evidence type="ECO:0000313" key="3">
    <source>
        <dbReference type="EMBL" id="QNT58120.1"/>
    </source>
</evidence>
<proteinExistence type="predicted"/>
<accession>A0A7H1M905</accession>
<organism evidence="3 4">
    <name type="scientific">Neisseria musculi</name>
    <dbReference type="NCBI Taxonomy" id="1815583"/>
    <lineage>
        <taxon>Bacteria</taxon>
        <taxon>Pseudomonadati</taxon>
        <taxon>Pseudomonadota</taxon>
        <taxon>Betaproteobacteria</taxon>
        <taxon>Neisseriales</taxon>
        <taxon>Neisseriaceae</taxon>
        <taxon>Neisseria</taxon>
    </lineage>
</organism>
<keyword evidence="4" id="KW-1185">Reference proteome</keyword>
<feature type="region of interest" description="Disordered" evidence="1">
    <location>
        <begin position="23"/>
        <end position="43"/>
    </location>
</feature>
<feature type="signal peptide" evidence="2">
    <location>
        <begin position="1"/>
        <end position="18"/>
    </location>
</feature>
<dbReference type="Proteomes" id="UP000516412">
    <property type="component" value="Chromosome"/>
</dbReference>
<evidence type="ECO:0000256" key="2">
    <source>
        <dbReference type="SAM" id="SignalP"/>
    </source>
</evidence>
<dbReference type="KEGG" id="nmus:H7A79_0819"/>
<evidence type="ECO:0008006" key="5">
    <source>
        <dbReference type="Google" id="ProtNLM"/>
    </source>
</evidence>
<dbReference type="PROSITE" id="PS51257">
    <property type="entry name" value="PROKAR_LIPOPROTEIN"/>
    <property type="match status" value="1"/>
</dbReference>
<reference evidence="3" key="1">
    <citation type="submission" date="2024-06" db="EMBL/GenBank/DDBJ databases">
        <title>Complete Genome Sequence of mouse commensal type strain Neisseria musculi.</title>
        <authorList>
            <person name="Thapa E."/>
            <person name="Aluvathingal J."/>
            <person name="Nadendla S."/>
            <person name="Mehta A."/>
            <person name="Tettelin H."/>
            <person name="Weyand N.J."/>
        </authorList>
    </citation>
    <scope>NUCLEOTIDE SEQUENCE</scope>
    <source>
        <strain evidence="3">NW831</strain>
    </source>
</reference>
<evidence type="ECO:0000256" key="1">
    <source>
        <dbReference type="SAM" id="MobiDB-lite"/>
    </source>
</evidence>
<feature type="chain" id="PRO_5028839827" description="Lipoprotein" evidence="2">
    <location>
        <begin position="19"/>
        <end position="124"/>
    </location>
</feature>
<name>A0A7H1M905_9NEIS</name>
<dbReference type="RefSeq" id="WP_187001185.1">
    <property type="nucleotide sequence ID" value="NZ_CP060414.2"/>
</dbReference>